<feature type="compositionally biased region" description="Basic and acidic residues" evidence="6">
    <location>
        <begin position="118"/>
        <end position="133"/>
    </location>
</feature>
<dbReference type="EMBL" id="NAJO01000017">
    <property type="protein sequence ID" value="OQO06091.1"/>
    <property type="molecule type" value="Genomic_DNA"/>
</dbReference>
<feature type="compositionally biased region" description="Acidic residues" evidence="6">
    <location>
        <begin position="236"/>
        <end position="246"/>
    </location>
</feature>
<evidence type="ECO:0000313" key="8">
    <source>
        <dbReference type="Proteomes" id="UP000192596"/>
    </source>
</evidence>
<feature type="compositionally biased region" description="Gly residues" evidence="6">
    <location>
        <begin position="768"/>
        <end position="779"/>
    </location>
</feature>
<evidence type="ECO:0000256" key="4">
    <source>
        <dbReference type="ARBA" id="ARBA00023163"/>
    </source>
</evidence>
<dbReference type="STRING" id="1507870.A0A1V8T4A9"/>
<feature type="compositionally biased region" description="Basic and acidic residues" evidence="6">
    <location>
        <begin position="212"/>
        <end position="222"/>
    </location>
</feature>
<keyword evidence="8" id="KW-1185">Reference proteome</keyword>
<proteinExistence type="predicted"/>
<accession>A0A1V8T4A9</accession>
<organism evidence="7 8">
    <name type="scientific">Cryoendolithus antarcticus</name>
    <dbReference type="NCBI Taxonomy" id="1507870"/>
    <lineage>
        <taxon>Eukaryota</taxon>
        <taxon>Fungi</taxon>
        <taxon>Dikarya</taxon>
        <taxon>Ascomycota</taxon>
        <taxon>Pezizomycotina</taxon>
        <taxon>Dothideomycetes</taxon>
        <taxon>Dothideomycetidae</taxon>
        <taxon>Cladosporiales</taxon>
        <taxon>Cladosporiaceae</taxon>
        <taxon>Cryoendolithus</taxon>
    </lineage>
</organism>
<evidence type="ECO:0000256" key="6">
    <source>
        <dbReference type="SAM" id="MobiDB-lite"/>
    </source>
</evidence>
<dbReference type="SMART" id="SM01401">
    <property type="entry name" value="Sds3"/>
    <property type="match status" value="1"/>
</dbReference>
<dbReference type="GO" id="GO:0005654">
    <property type="term" value="C:nucleoplasm"/>
    <property type="evidence" value="ECO:0007669"/>
    <property type="project" value="UniProtKB-ARBA"/>
</dbReference>
<evidence type="ECO:0000256" key="2">
    <source>
        <dbReference type="ARBA" id="ARBA00022491"/>
    </source>
</evidence>
<dbReference type="InParanoid" id="A0A1V8T4A9"/>
<sequence>MDSTNSPLRNVHHDTTRTPTPRPSISPLSTTSKPAKSSPALTKNSMAREGDTTQSFKPLNGIAAHGDESDDLDDSRSSSLSEPDEDDEDMEDELEDEPDEVLSEIAAPIPGEVDSEAETERLEETPEKQRKLAESTGRTPSKLREATAVDTQGAVSSTSTLAAGESLSNLHSCDNTYRMSSRAHATSTGVKRKRSDAAEDSPLTSQDSDLEESPRKRSREPTLDLPLEEELHATVEDDVLGDDESHEVDAPTPHVEDRVISKIAKGPKGKKGKQKGRKAKEQGVEVYEAGAQGDEAQEEHETKDTKPPTEAEIRWKSRITTAFDGAAKLVHAQRSQVLDDRLADIDKELLLLSQPDCTHPEYLRSVACIDSRRAKQQREALAFRAYKIRANEERILGERAQLHSQYFQQVREQREEVMYQLGEDWYAIQSERRQQHLDDDARYIYKFPTKKSAQVRQQAKYNQEVSVLSGVAKYVGFPAAPDIAEVKGGGLEADLKAMKLSRRVPVALAPAQQRTISQPPIPQQAIAAPLPGHFAATLEPTSTFSERRAHEQYLEQNAWARPQQTVVPAYGTPNLTHTADWVDQPTGGPRHLMRNLSGLGNGGSAYGSKQSSPFATPIPSARQMEAERGDVPDVPSSVLAAPPTDIRLQSHGQGVFASSPLQVIKQRPNGMAHDVHDASRDPSREGLPAGNGTRIISGTSTIDAPLSAEKSGGFGYEAPARRDDADRAQNETQNGVRRDDAAGAGLPRPHAGPQFMHGHGFRPLDAGQGEGRVGVRGGG</sequence>
<keyword evidence="5" id="KW-0539">Nucleus</keyword>
<evidence type="ECO:0000313" key="7">
    <source>
        <dbReference type="EMBL" id="OQO06091.1"/>
    </source>
</evidence>
<dbReference type="GO" id="GO:0010468">
    <property type="term" value="P:regulation of gene expression"/>
    <property type="evidence" value="ECO:0007669"/>
    <property type="project" value="UniProtKB-ARBA"/>
</dbReference>
<dbReference type="Proteomes" id="UP000192596">
    <property type="component" value="Unassembled WGS sequence"/>
</dbReference>
<feature type="region of interest" description="Disordered" evidence="6">
    <location>
        <begin position="669"/>
        <end position="779"/>
    </location>
</feature>
<keyword evidence="3" id="KW-0805">Transcription regulation</keyword>
<feature type="compositionally biased region" description="Basic and acidic residues" evidence="6">
    <location>
        <begin position="299"/>
        <end position="310"/>
    </location>
</feature>
<comment type="caution">
    <text evidence="7">The sequence shown here is derived from an EMBL/GenBank/DDBJ whole genome shotgun (WGS) entry which is preliminary data.</text>
</comment>
<dbReference type="InterPro" id="IPR013907">
    <property type="entry name" value="Sds3"/>
</dbReference>
<feature type="compositionally biased region" description="Basic and acidic residues" evidence="6">
    <location>
        <begin position="719"/>
        <end position="729"/>
    </location>
</feature>
<feature type="compositionally biased region" description="Polar residues" evidence="6">
    <location>
        <begin position="33"/>
        <end position="45"/>
    </location>
</feature>
<keyword evidence="4" id="KW-0804">Transcription</keyword>
<feature type="compositionally biased region" description="Low complexity" evidence="6">
    <location>
        <begin position="17"/>
        <end position="32"/>
    </location>
</feature>
<feature type="compositionally biased region" description="Acidic residues" evidence="6">
    <location>
        <begin position="82"/>
        <end position="102"/>
    </location>
</feature>
<reference evidence="8" key="1">
    <citation type="submission" date="2017-03" db="EMBL/GenBank/DDBJ databases">
        <title>Genomes of endolithic fungi from Antarctica.</title>
        <authorList>
            <person name="Coleine C."/>
            <person name="Masonjones S."/>
            <person name="Stajich J.E."/>
        </authorList>
    </citation>
    <scope>NUCLEOTIDE SEQUENCE [LARGE SCALE GENOMIC DNA]</scope>
    <source>
        <strain evidence="8">CCFEE 5527</strain>
    </source>
</reference>
<feature type="region of interest" description="Disordered" evidence="6">
    <location>
        <begin position="1"/>
        <end position="310"/>
    </location>
</feature>
<evidence type="ECO:0000256" key="5">
    <source>
        <dbReference type="ARBA" id="ARBA00023242"/>
    </source>
</evidence>
<dbReference type="OrthoDB" id="20886at2759"/>
<protein>
    <recommendedName>
        <fullName evidence="9">Transcriptional regulatory protein DEP1</fullName>
    </recommendedName>
</protein>
<comment type="subcellular location">
    <subcellularLocation>
        <location evidence="1">Nucleus</location>
    </subcellularLocation>
</comment>
<dbReference type="Pfam" id="PF08598">
    <property type="entry name" value="Sds3"/>
    <property type="match status" value="1"/>
</dbReference>
<evidence type="ECO:0008006" key="9">
    <source>
        <dbReference type="Google" id="ProtNLM"/>
    </source>
</evidence>
<name>A0A1V8T4A9_9PEZI</name>
<evidence type="ECO:0000256" key="3">
    <source>
        <dbReference type="ARBA" id="ARBA00023015"/>
    </source>
</evidence>
<keyword evidence="2" id="KW-0678">Repressor</keyword>
<feature type="compositionally biased region" description="Polar residues" evidence="6">
    <location>
        <begin position="149"/>
        <end position="189"/>
    </location>
</feature>
<dbReference type="AlphaFoldDB" id="A0A1V8T4A9"/>
<feature type="compositionally biased region" description="Basic and acidic residues" evidence="6">
    <location>
        <begin position="673"/>
        <end position="684"/>
    </location>
</feature>
<evidence type="ECO:0000256" key="1">
    <source>
        <dbReference type="ARBA" id="ARBA00004123"/>
    </source>
</evidence>
<gene>
    <name evidence="7" type="ORF">B0A48_08679</name>
</gene>
<feature type="compositionally biased region" description="Basic residues" evidence="6">
    <location>
        <begin position="265"/>
        <end position="278"/>
    </location>
</feature>